<proteinExistence type="predicted"/>
<reference evidence="1 2" key="1">
    <citation type="submission" date="2015-08" db="EMBL/GenBank/DDBJ databases">
        <title>Next Generation Sequencing and Analysis of the Genome of Puccinia sorghi L Schw, the Causal Agent of Maize Common Rust.</title>
        <authorList>
            <person name="Rochi L."/>
            <person name="Burguener G."/>
            <person name="Darino M."/>
            <person name="Turjanski A."/>
            <person name="Kreff E."/>
            <person name="Dieguez M.J."/>
            <person name="Sacco F."/>
        </authorList>
    </citation>
    <scope>NUCLEOTIDE SEQUENCE [LARGE SCALE GENOMIC DNA]</scope>
    <source>
        <strain evidence="1 2">RO10H11247</strain>
    </source>
</reference>
<comment type="caution">
    <text evidence="1">The sequence shown here is derived from an EMBL/GenBank/DDBJ whole genome shotgun (WGS) entry which is preliminary data.</text>
</comment>
<dbReference type="OrthoDB" id="2507298at2759"/>
<organism evidence="1 2">
    <name type="scientific">Puccinia sorghi</name>
    <dbReference type="NCBI Taxonomy" id="27349"/>
    <lineage>
        <taxon>Eukaryota</taxon>
        <taxon>Fungi</taxon>
        <taxon>Dikarya</taxon>
        <taxon>Basidiomycota</taxon>
        <taxon>Pucciniomycotina</taxon>
        <taxon>Pucciniomycetes</taxon>
        <taxon>Pucciniales</taxon>
        <taxon>Pucciniaceae</taxon>
        <taxon>Puccinia</taxon>
    </lineage>
</organism>
<sequence>MPSAAATAETRSHPLAYISSTLHIEIPLSSPPNSSDIKGYINFLGINKKEDTLNILLENGFKSHKVFKLSGLLQFNVRELGLTLGVVTVHFDNVAKYNHYLANHN</sequence>
<dbReference type="Proteomes" id="UP000037035">
    <property type="component" value="Unassembled WGS sequence"/>
</dbReference>
<evidence type="ECO:0000313" key="2">
    <source>
        <dbReference type="Proteomes" id="UP000037035"/>
    </source>
</evidence>
<protein>
    <submittedName>
        <fullName evidence="1">Uncharacterized protein</fullName>
    </submittedName>
</protein>
<evidence type="ECO:0000313" key="1">
    <source>
        <dbReference type="EMBL" id="KNZ61576.1"/>
    </source>
</evidence>
<dbReference type="AlphaFoldDB" id="A0A0L6VLC0"/>
<dbReference type="VEuPathDB" id="FungiDB:VP01_1383g9"/>
<name>A0A0L6VLC0_9BASI</name>
<gene>
    <name evidence="1" type="ORF">VP01_1383g9</name>
</gene>
<keyword evidence="2" id="KW-1185">Reference proteome</keyword>
<dbReference type="EMBL" id="LAVV01004265">
    <property type="protein sequence ID" value="KNZ61576.1"/>
    <property type="molecule type" value="Genomic_DNA"/>
</dbReference>
<accession>A0A0L6VLC0</accession>